<name>A0AAT9HL79_9ACTN</name>
<organism evidence="1">
    <name type="scientific">Streptomyces haneummycinicus</name>
    <dbReference type="NCBI Taxonomy" id="3074435"/>
    <lineage>
        <taxon>Bacteria</taxon>
        <taxon>Bacillati</taxon>
        <taxon>Actinomycetota</taxon>
        <taxon>Actinomycetes</taxon>
        <taxon>Kitasatosporales</taxon>
        <taxon>Streptomycetaceae</taxon>
        <taxon>Streptomyces</taxon>
    </lineage>
</organism>
<reference evidence="1" key="1">
    <citation type="submission" date="2024-06" db="EMBL/GenBank/DDBJ databases">
        <authorList>
            <consortium name="consrtm"/>
            <person name="Uemura M."/>
            <person name="Terahara T."/>
        </authorList>
    </citation>
    <scope>NUCLEOTIDE SEQUENCE</scope>
    <source>
        <strain evidence="1">KM77-8</strain>
    </source>
</reference>
<evidence type="ECO:0000313" key="1">
    <source>
        <dbReference type="EMBL" id="BFO18292.1"/>
    </source>
</evidence>
<sequence>MYCHVPSDTRNQLDEAQGEFARIALNAAGLPLGTGEPIHARLVGPVAAGEGGISLAHITRGHWLDGIVVGHDVLTRVGGPHLPAAPHGQDSSGEFESMGALGDRTDDGNPILELRRMPKSIGHADWGPFAELLFRTVRAVNGLPYGFRNASKWLHHC</sequence>
<proteinExistence type="predicted"/>
<accession>A0AAT9HL79</accession>
<protein>
    <submittedName>
        <fullName evidence="1">Uncharacterized protein</fullName>
    </submittedName>
</protein>
<dbReference type="AlphaFoldDB" id="A0AAT9HL79"/>
<gene>
    <name evidence="1" type="ORF">SHKM778_46800</name>
</gene>
<dbReference type="EMBL" id="AP035768">
    <property type="protein sequence ID" value="BFO18292.1"/>
    <property type="molecule type" value="Genomic_DNA"/>
</dbReference>
<reference evidence="1" key="2">
    <citation type="submission" date="2024-07" db="EMBL/GenBank/DDBJ databases">
        <title>Streptomyces haneummycinica sp. nov., a new antibiotic-producing actinobacterium isolated from marine sediment.</title>
        <authorList>
            <person name="Uemura M."/>
            <person name="Hamada M."/>
            <person name="Hirano S."/>
            <person name="Kobayashi K."/>
            <person name="Ohshiro T."/>
            <person name="Kobayashi T."/>
            <person name="Terahara T."/>
        </authorList>
    </citation>
    <scope>NUCLEOTIDE SEQUENCE</scope>
    <source>
        <strain evidence="1">KM77-8</strain>
    </source>
</reference>